<dbReference type="AlphaFoldDB" id="A0A0N5AQ73"/>
<reference evidence="4" key="1">
    <citation type="submission" date="2017-02" db="UniProtKB">
        <authorList>
            <consortium name="WormBaseParasite"/>
        </authorList>
    </citation>
    <scope>IDENTIFICATION</scope>
</reference>
<dbReference type="STRING" id="451379.A0A0N5AQ73"/>
<dbReference type="GO" id="GO:0004864">
    <property type="term" value="F:protein phosphatase inhibitor activity"/>
    <property type="evidence" value="ECO:0007669"/>
    <property type="project" value="InterPro"/>
</dbReference>
<accession>A0A0N5AQ73</accession>
<evidence type="ECO:0000313" key="4">
    <source>
        <dbReference type="WBParaSite" id="SMUV_0000682501-mRNA-1"/>
    </source>
</evidence>
<evidence type="ECO:0000256" key="1">
    <source>
        <dbReference type="ARBA" id="ARBA00005472"/>
    </source>
</evidence>
<feature type="compositionally biased region" description="Basic and acidic residues" evidence="2">
    <location>
        <begin position="32"/>
        <end position="48"/>
    </location>
</feature>
<keyword evidence="3" id="KW-1185">Reference proteome</keyword>
<dbReference type="PANTHER" id="PTHR12398">
    <property type="entry name" value="PROTEIN PHOSPHATASE INHIBITOR"/>
    <property type="match status" value="1"/>
</dbReference>
<sequence>MDSTSDSVSHRDPNECLKLKPKKSILKAKQPSIDDSKRLMEERARFDEMNIIATHHPPDKDYGHMKIDEPKTPYNAYSDSEEDSDGRSSRRRVSLVGAVDPVELSESLASSIKQGFSPRAPQSDLDEDEVLTPEQLAHKREFEKKRKLHYNEGEALRRAKELLKDDDME</sequence>
<dbReference type="Gene3D" id="6.10.250.1050">
    <property type="match status" value="2"/>
</dbReference>
<dbReference type="WBParaSite" id="SMUV_0000682501-mRNA-1">
    <property type="protein sequence ID" value="SMUV_0000682501-mRNA-1"/>
    <property type="gene ID" value="SMUV_0000682501"/>
</dbReference>
<feature type="compositionally biased region" description="Basic and acidic residues" evidence="2">
    <location>
        <begin position="8"/>
        <end position="18"/>
    </location>
</feature>
<feature type="compositionally biased region" description="Basic and acidic residues" evidence="2">
    <location>
        <begin position="56"/>
        <end position="71"/>
    </location>
</feature>
<proteinExistence type="inferred from homology"/>
<evidence type="ECO:0000256" key="2">
    <source>
        <dbReference type="SAM" id="MobiDB-lite"/>
    </source>
</evidence>
<name>A0A0N5AQ73_9BILA</name>
<organism evidence="3 4">
    <name type="scientific">Syphacia muris</name>
    <dbReference type="NCBI Taxonomy" id="451379"/>
    <lineage>
        <taxon>Eukaryota</taxon>
        <taxon>Metazoa</taxon>
        <taxon>Ecdysozoa</taxon>
        <taxon>Nematoda</taxon>
        <taxon>Chromadorea</taxon>
        <taxon>Rhabditida</taxon>
        <taxon>Spirurina</taxon>
        <taxon>Oxyuridomorpha</taxon>
        <taxon>Oxyuroidea</taxon>
        <taxon>Oxyuridae</taxon>
        <taxon>Syphacia</taxon>
    </lineage>
</organism>
<dbReference type="Proteomes" id="UP000046393">
    <property type="component" value="Unplaced"/>
</dbReference>
<dbReference type="Pfam" id="PF04979">
    <property type="entry name" value="IPP-2"/>
    <property type="match status" value="1"/>
</dbReference>
<dbReference type="PANTHER" id="PTHR12398:SF20">
    <property type="entry name" value="PROTEIN PHOSPHATASE 1 REGULATORY INHIBITOR SUBUNIT 2"/>
    <property type="match status" value="1"/>
</dbReference>
<protein>
    <submittedName>
        <fullName evidence="4">Protein phosphatase inhibitor 2</fullName>
    </submittedName>
</protein>
<comment type="similarity">
    <text evidence="1">Belongs to the protein phosphatase inhibitor 2 family.</text>
</comment>
<dbReference type="InterPro" id="IPR007062">
    <property type="entry name" value="PPI-2"/>
</dbReference>
<evidence type="ECO:0000313" key="3">
    <source>
        <dbReference type="Proteomes" id="UP000046393"/>
    </source>
</evidence>
<dbReference type="GO" id="GO:0009966">
    <property type="term" value="P:regulation of signal transduction"/>
    <property type="evidence" value="ECO:0007669"/>
    <property type="project" value="InterPro"/>
</dbReference>
<feature type="region of interest" description="Disordered" evidence="2">
    <location>
        <begin position="1"/>
        <end position="94"/>
    </location>
</feature>